<sequence>MAPRVSNKQNSRSNVVSDREVNCSICSKPFLARGILTHTRSCGKAANSKKLRVRRTGKTQGPLHAAPAAPAASTSQTNLYPNNTPGLAVNSTCEEIHHDGFDMDIDLERDIALEGVPVVPALADPGPQVPPNGTYVRIQHHPSSQLPDKVCTLDEYLKLRAGEVTVNLIKHDTTVPQAHHKLPWFPFKTKGDFDFAEFAHEYRLTNPQVDDQLRRMQSIWCKGGDIDLTFRSHHDIDAALKAMRETGVKFMTKTSSAAYNNYAGEVVHVEFEYQVCSLLDIIRNVTRDPVLSHHIQWFPTRRFLIIDGKEQQFVDDVDCTSDWWTYQTIIAPIGGIYVPLMIYADGTQAYRFRGKTFHPIILRLAFLPSHIRNTTGKGGGMLIGWIPEIETPATEKDNVSFTDFRNKVVHIVLTELFSTIRISSQIGEPITGLDDVKRLLCIGVTTVSLDFEEATTFANTRGVKALFPCPICLVPNDALNIISEVDHSRTQEQSIKIYKETEPMLRTHGKITSAENALKQHGLCPVRNAFWSIHNSDIHKAIAYDIGHGIDGGIAKRLILGVFEYLSNKFKDRVNLSIIDDRFSLLKPWARWVHLEKITEVSYVDQKTWLCIFMRILGVVWDLEQDRRRGMKHILKCIRALACLRCILGIPFVLDEHLNLAERFVKMFADSIPNAGTVLDHELNIPKVHLLIDHAVDHIRRKGPLKDIGTMLGEHGHVEVHEDFEQVSGFESEKQVVKLRETRVMLQVIRERVDEYDQKGEGKSSISDDSPNPPGQNRRKKPKALPRQPVLGSPQRKFPAWELDQVEVIESSSRSLAFRNSYQQLLLYLKEQAALNVFPAIEDNGKVQPHESLQLCYRSLSTQLHAWEYVHCSQQFYRRTRYDCVLVDCPRGQFFARLQGLYTCIAFKKLWSFARVTKLKPVDNRSLRSEVIGFPHVREERSGVWIDISWITRFVYEQPTFDREDEYFINDTMDSDMFLRLLVRSN</sequence>
<dbReference type="Pfam" id="PF18759">
    <property type="entry name" value="Plavaka"/>
    <property type="match status" value="1"/>
</dbReference>
<organism evidence="2 3">
    <name type="scientific">Rickenella mellea</name>
    <dbReference type="NCBI Taxonomy" id="50990"/>
    <lineage>
        <taxon>Eukaryota</taxon>
        <taxon>Fungi</taxon>
        <taxon>Dikarya</taxon>
        <taxon>Basidiomycota</taxon>
        <taxon>Agaricomycotina</taxon>
        <taxon>Agaricomycetes</taxon>
        <taxon>Hymenochaetales</taxon>
        <taxon>Rickenellaceae</taxon>
        <taxon>Rickenella</taxon>
    </lineage>
</organism>
<name>A0A4Y7PHS3_9AGAM</name>
<accession>A0A4Y7PHS3</accession>
<dbReference type="VEuPathDB" id="FungiDB:BD410DRAFT_845594"/>
<feature type="compositionally biased region" description="Basic residues" evidence="1">
    <location>
        <begin position="47"/>
        <end position="57"/>
    </location>
</feature>
<dbReference type="AlphaFoldDB" id="A0A4Y7PHS3"/>
<evidence type="ECO:0000256" key="1">
    <source>
        <dbReference type="SAM" id="MobiDB-lite"/>
    </source>
</evidence>
<evidence type="ECO:0000313" key="3">
    <source>
        <dbReference type="Proteomes" id="UP000294933"/>
    </source>
</evidence>
<feature type="region of interest" description="Disordered" evidence="1">
    <location>
        <begin position="755"/>
        <end position="793"/>
    </location>
</feature>
<dbReference type="Proteomes" id="UP000294933">
    <property type="component" value="Unassembled WGS sequence"/>
</dbReference>
<gene>
    <name evidence="2" type="ORF">BD410DRAFT_845594</name>
</gene>
<proteinExistence type="predicted"/>
<dbReference type="OrthoDB" id="3239511at2759"/>
<dbReference type="STRING" id="50990.A0A4Y7PHS3"/>
<feature type="region of interest" description="Disordered" evidence="1">
    <location>
        <begin position="47"/>
        <end position="81"/>
    </location>
</feature>
<dbReference type="EMBL" id="ML170298">
    <property type="protein sequence ID" value="TDL14937.1"/>
    <property type="molecule type" value="Genomic_DNA"/>
</dbReference>
<dbReference type="InterPro" id="IPR041078">
    <property type="entry name" value="Plavaka"/>
</dbReference>
<keyword evidence="3" id="KW-1185">Reference proteome</keyword>
<evidence type="ECO:0000313" key="2">
    <source>
        <dbReference type="EMBL" id="TDL14937.1"/>
    </source>
</evidence>
<reference evidence="2 3" key="1">
    <citation type="submission" date="2018-06" db="EMBL/GenBank/DDBJ databases">
        <title>A transcriptomic atlas of mushroom development highlights an independent origin of complex multicellularity.</title>
        <authorList>
            <consortium name="DOE Joint Genome Institute"/>
            <person name="Krizsan K."/>
            <person name="Almasi E."/>
            <person name="Merenyi Z."/>
            <person name="Sahu N."/>
            <person name="Viragh M."/>
            <person name="Koszo T."/>
            <person name="Mondo S."/>
            <person name="Kiss B."/>
            <person name="Balint B."/>
            <person name="Kues U."/>
            <person name="Barry K."/>
            <person name="Hegedus J.C."/>
            <person name="Henrissat B."/>
            <person name="Johnson J."/>
            <person name="Lipzen A."/>
            <person name="Ohm R."/>
            <person name="Nagy I."/>
            <person name="Pangilinan J."/>
            <person name="Yan J."/>
            <person name="Xiong Y."/>
            <person name="Grigoriev I.V."/>
            <person name="Hibbett D.S."/>
            <person name="Nagy L.G."/>
        </authorList>
    </citation>
    <scope>NUCLEOTIDE SEQUENCE [LARGE SCALE GENOMIC DNA]</scope>
    <source>
        <strain evidence="2 3">SZMC22713</strain>
    </source>
</reference>
<protein>
    <submittedName>
        <fullName evidence="2">Uncharacterized protein</fullName>
    </submittedName>
</protein>